<keyword evidence="1 2" id="KW-0378">Hydrolase</keyword>
<protein>
    <recommendedName>
        <fullName evidence="2">RNA 2',3'-cyclic phosphodiesterase</fullName>
        <shortName evidence="2">RNA 2',3'-CPDase</shortName>
        <ecNumber evidence="2">3.1.4.58</ecNumber>
    </recommendedName>
</protein>
<feature type="active site" description="Proton donor" evidence="2">
    <location>
        <position position="39"/>
    </location>
</feature>
<dbReference type="InterPro" id="IPR014051">
    <property type="entry name" value="Phosphoesterase_HXTX"/>
</dbReference>
<sequence length="174" mass="19182">MRLFYALFPPLAVQQNLAQIQERLRPYRGWRPVQPRQMHITLLFLGEQPEDRLPELHRAGKEVAARVPAFEVTLGGTGYFPAAGPPRVWFVKASGAGLEPLASGLRQALGVEEDSFHPHLTLARKKGPAPRVGPVVVNLHFTARAVCLVESKLEPAGAKYRVLEEFPLNGSGYG</sequence>
<feature type="active site" description="Proton acceptor" evidence="2">
    <location>
        <position position="119"/>
    </location>
</feature>
<comment type="function">
    <text evidence="2">Hydrolyzes RNA 2',3'-cyclic phosphodiester to an RNA 2'-phosphomonoester.</text>
</comment>
<accession>A0A399F2A8</accession>
<feature type="domain" description="Phosphoesterase HXTX" evidence="3">
    <location>
        <begin position="9"/>
        <end position="89"/>
    </location>
</feature>
<dbReference type="OrthoDB" id="9789350at2"/>
<feature type="short sequence motif" description="HXTX 1" evidence="2">
    <location>
        <begin position="39"/>
        <end position="42"/>
    </location>
</feature>
<dbReference type="PANTHER" id="PTHR35561">
    <property type="entry name" value="RNA 2',3'-CYCLIC PHOSPHODIESTERASE"/>
    <property type="match status" value="1"/>
</dbReference>
<dbReference type="HAMAP" id="MF_01940">
    <property type="entry name" value="RNA_CPDase"/>
    <property type="match status" value="1"/>
</dbReference>
<dbReference type="RefSeq" id="WP_119359217.1">
    <property type="nucleotide sequence ID" value="NZ_QWKZ01000010.1"/>
</dbReference>
<dbReference type="PANTHER" id="PTHR35561:SF1">
    <property type="entry name" value="RNA 2',3'-CYCLIC PHOSPHODIESTERASE"/>
    <property type="match status" value="1"/>
</dbReference>
<proteinExistence type="inferred from homology"/>
<dbReference type="NCBIfam" id="TIGR02258">
    <property type="entry name" value="2_5_ligase"/>
    <property type="match status" value="1"/>
</dbReference>
<evidence type="ECO:0000313" key="4">
    <source>
        <dbReference type="EMBL" id="RIH88751.1"/>
    </source>
</evidence>
<organism evidence="4 5">
    <name type="scientific">Meiothermus luteus</name>
    <dbReference type="NCBI Taxonomy" id="2026184"/>
    <lineage>
        <taxon>Bacteria</taxon>
        <taxon>Thermotogati</taxon>
        <taxon>Deinococcota</taxon>
        <taxon>Deinococci</taxon>
        <taxon>Thermales</taxon>
        <taxon>Thermaceae</taxon>
        <taxon>Meiothermus</taxon>
    </lineage>
</organism>
<dbReference type="GO" id="GO:0008664">
    <property type="term" value="F:RNA 2',3'-cyclic 3'-phosphodiesterase activity"/>
    <property type="evidence" value="ECO:0007669"/>
    <property type="project" value="UniProtKB-EC"/>
</dbReference>
<name>A0A399F2A8_9DEIN</name>
<comment type="catalytic activity">
    <reaction evidence="2">
        <text>a 3'-end 2',3'-cyclophospho-ribonucleotide-RNA + H2O = a 3'-end 2'-phospho-ribonucleotide-RNA + H(+)</text>
        <dbReference type="Rhea" id="RHEA:11828"/>
        <dbReference type="Rhea" id="RHEA-COMP:10464"/>
        <dbReference type="Rhea" id="RHEA-COMP:17353"/>
        <dbReference type="ChEBI" id="CHEBI:15377"/>
        <dbReference type="ChEBI" id="CHEBI:15378"/>
        <dbReference type="ChEBI" id="CHEBI:83064"/>
        <dbReference type="ChEBI" id="CHEBI:173113"/>
        <dbReference type="EC" id="3.1.4.58"/>
    </reaction>
</comment>
<keyword evidence="5" id="KW-1185">Reference proteome</keyword>
<dbReference type="EMBL" id="QWKZ01000010">
    <property type="protein sequence ID" value="RIH88751.1"/>
    <property type="molecule type" value="Genomic_DNA"/>
</dbReference>
<comment type="caution">
    <text evidence="4">The sequence shown here is derived from an EMBL/GenBank/DDBJ whole genome shotgun (WGS) entry which is preliminary data.</text>
</comment>
<dbReference type="Proteomes" id="UP000265800">
    <property type="component" value="Unassembled WGS sequence"/>
</dbReference>
<feature type="short sequence motif" description="HXTX 2" evidence="2">
    <location>
        <begin position="119"/>
        <end position="122"/>
    </location>
</feature>
<evidence type="ECO:0000313" key="5">
    <source>
        <dbReference type="Proteomes" id="UP000265800"/>
    </source>
</evidence>
<evidence type="ECO:0000256" key="2">
    <source>
        <dbReference type="HAMAP-Rule" id="MF_01940"/>
    </source>
</evidence>
<gene>
    <name evidence="4" type="ORF">Mlute_00539</name>
</gene>
<dbReference type="InterPro" id="IPR009097">
    <property type="entry name" value="Cyclic_Pdiesterase"/>
</dbReference>
<reference evidence="4 5" key="1">
    <citation type="submission" date="2018-08" db="EMBL/GenBank/DDBJ databases">
        <title>Meiothermus luteus KCTC 52599 genome sequencing project.</title>
        <authorList>
            <person name="Da Costa M.S."/>
            <person name="Albuquerque L."/>
            <person name="Raposo P."/>
            <person name="Froufe H.J.C."/>
            <person name="Barroso C.S."/>
            <person name="Egas C."/>
        </authorList>
    </citation>
    <scope>NUCLEOTIDE SEQUENCE [LARGE SCALE GENOMIC DNA]</scope>
    <source>
        <strain evidence="4 5">KCTC 52599</strain>
    </source>
</reference>
<dbReference type="Pfam" id="PF02834">
    <property type="entry name" value="LigT_PEase"/>
    <property type="match status" value="1"/>
</dbReference>
<comment type="similarity">
    <text evidence="2">Belongs to the 2H phosphoesterase superfamily. ThpR family.</text>
</comment>
<dbReference type="AlphaFoldDB" id="A0A399F2A8"/>
<dbReference type="Gene3D" id="3.90.1140.10">
    <property type="entry name" value="Cyclic phosphodiesterase"/>
    <property type="match status" value="1"/>
</dbReference>
<evidence type="ECO:0000256" key="1">
    <source>
        <dbReference type="ARBA" id="ARBA00022801"/>
    </source>
</evidence>
<dbReference type="SUPFAM" id="SSF55144">
    <property type="entry name" value="LigT-like"/>
    <property type="match status" value="1"/>
</dbReference>
<dbReference type="EC" id="3.1.4.58" evidence="2"/>
<dbReference type="GO" id="GO:0004113">
    <property type="term" value="F:2',3'-cyclic-nucleotide 3'-phosphodiesterase activity"/>
    <property type="evidence" value="ECO:0007669"/>
    <property type="project" value="InterPro"/>
</dbReference>
<evidence type="ECO:0000259" key="3">
    <source>
        <dbReference type="Pfam" id="PF02834"/>
    </source>
</evidence>
<dbReference type="InterPro" id="IPR004175">
    <property type="entry name" value="RNA_CPDase"/>
</dbReference>